<dbReference type="Gene3D" id="3.40.50.300">
    <property type="entry name" value="P-loop containing nucleotide triphosphate hydrolases"/>
    <property type="match status" value="1"/>
</dbReference>
<dbReference type="InterPro" id="IPR003495">
    <property type="entry name" value="CobW/HypB/UreG_nucleotide-bd"/>
</dbReference>
<evidence type="ECO:0000256" key="2">
    <source>
        <dbReference type="ARBA" id="ARBA00022801"/>
    </source>
</evidence>
<dbReference type="GO" id="GO:0000166">
    <property type="term" value="F:nucleotide binding"/>
    <property type="evidence" value="ECO:0007669"/>
    <property type="project" value="UniProtKB-KW"/>
</dbReference>
<dbReference type="InterPro" id="IPR036181">
    <property type="entry name" value="MIT_dom_sf"/>
</dbReference>
<evidence type="ECO:0000313" key="9">
    <source>
        <dbReference type="Proteomes" id="UP000186817"/>
    </source>
</evidence>
<dbReference type="GO" id="GO:0015074">
    <property type="term" value="P:DNA integration"/>
    <property type="evidence" value="ECO:0007669"/>
    <property type="project" value="InterPro"/>
</dbReference>
<feature type="region of interest" description="Disordered" evidence="6">
    <location>
        <begin position="129"/>
        <end position="200"/>
    </location>
</feature>
<dbReference type="Proteomes" id="UP000186817">
    <property type="component" value="Unassembled WGS sequence"/>
</dbReference>
<feature type="region of interest" description="Disordered" evidence="6">
    <location>
        <begin position="1"/>
        <end position="39"/>
    </location>
</feature>
<evidence type="ECO:0000256" key="4">
    <source>
        <dbReference type="ARBA" id="ARBA00034320"/>
    </source>
</evidence>
<dbReference type="InterPro" id="IPR027417">
    <property type="entry name" value="P-loop_NTPase"/>
</dbReference>
<dbReference type="PANTHER" id="PTHR43603">
    <property type="entry name" value="COBW DOMAIN-CONTAINING PROTEIN DDB_G0274527"/>
    <property type="match status" value="1"/>
</dbReference>
<accession>A0A1Q9EKL2</accession>
<comment type="caution">
    <text evidence="8">The sequence shown here is derived from an EMBL/GenBank/DDBJ whole genome shotgun (WGS) entry which is preliminary data.</text>
</comment>
<feature type="compositionally biased region" description="Low complexity" evidence="6">
    <location>
        <begin position="30"/>
        <end position="39"/>
    </location>
</feature>
<dbReference type="SUPFAM" id="SSF52540">
    <property type="entry name" value="P-loop containing nucleoside triphosphate hydrolases"/>
    <property type="match status" value="1"/>
</dbReference>
<dbReference type="InterPro" id="IPR036627">
    <property type="entry name" value="CobW-likC_sf"/>
</dbReference>
<dbReference type="CDD" id="cd03112">
    <property type="entry name" value="CobW-like"/>
    <property type="match status" value="1"/>
</dbReference>
<feature type="compositionally biased region" description="Low complexity" evidence="6">
    <location>
        <begin position="129"/>
        <end position="140"/>
    </location>
</feature>
<feature type="region of interest" description="Disordered" evidence="6">
    <location>
        <begin position="3342"/>
        <end position="3378"/>
    </location>
</feature>
<dbReference type="Gene3D" id="3.40.50.150">
    <property type="entry name" value="Vaccinia Virus protein VP39"/>
    <property type="match status" value="1"/>
</dbReference>
<dbReference type="Gene3D" id="1.10.287.110">
    <property type="entry name" value="DnaJ domain"/>
    <property type="match status" value="1"/>
</dbReference>
<name>A0A1Q9EKL2_SYMMI</name>
<evidence type="ECO:0000313" key="8">
    <source>
        <dbReference type="EMBL" id="OLQ07950.1"/>
    </source>
</evidence>
<comment type="similarity">
    <text evidence="4">Belongs to the SIMIBI class G3E GTPase family. ZNG1 subfamily.</text>
</comment>
<dbReference type="OrthoDB" id="430469at2759"/>
<evidence type="ECO:0000259" key="7">
    <source>
        <dbReference type="PROSITE" id="PS50076"/>
    </source>
</evidence>
<sequence length="3487" mass="379669">MSGAEPADVPSDTGHTWGEPRSDDAGDGAGSAAGAARPKPGAAAVQMALKILSEATEDMVMDTLEELRLKARARLAALLAQSVAEGHQAYDSDPVVTGPGAFYDSALLAANLFPEEVVDEALAQSAVDGGVVDSSDSISDTPPEGAPVETAAPVQQAPDPQPVVTTPAWSPQPCSKKATAKAPNPQQLHPRDARQPKASDSAVIAVAPQVLKVEVIVPAEFQDVIATETYANDPVLVAPKGGSNPNPLFRYPPVPAHVQFGGTAPQPTAPAQQQVMVKNVPQAKANPVVPTVWTPRVEVPFGTAMARGAVLLVLTAAMAGAGDSHTFASLVQVAVSVGAADKLEDLRLAGIKSAAQLSAAPRSQLRVLLGDIVLDRLLQPAGKGAARGPGQSRSDLPVVHPYARGSLQRISLDGQAGSFESVDDAFLEDRYARTSRAPIESRWKTWQRLCAARSLDPLPLTQEKIFKVGALLKEGKYRSSAQYFSVAKQRHREAEYAWTDALDLAVQQAVRSINRGLGPARLKRDLFVDRAPSDLDAQLHTAYARLQIPAEHQFAEPCAVLAVAIWFLLRGIEVANVRCTDLHLNRGDRLVRLSLPVSKTDPAAKGCERSHVCICKPVHDPGCRSGCPPEVMFTQLQTCSCARGRQPLCPFHGALRLAIAARQSRQWSSETFLFSCSPTAPSKRQVARLAQVVGFCLHNDASEEWMLSQLEDWAEHAFRVAGAQLLARSMVPLPTIQMLGRWGSMAVMRYVQEAVMNQPVITAAAVASHLSGAAPVRATDTLSDQVRKLVAECIEGPEPSGPVAAEEPSDDDDTPAVFQLLVDHGITNSGTFFYTFQDPVAVKKLLTPATVGEGVKLTSGTAVKLDDVQFMVALSVVAHMVDEIRVAKAKRDGVLQSASTTSTAAAAVATSGAKAPKVLPEGYWAEFLAEFQSEKIGGIARQFPTHLLSGADEVLARLVHERVTRSHTPLKLGEIVAHRQFTASGQINPFRIKEEPGSRMLLRDDGMFDRAPRHVPEPQKLQTFLDFLDSVKYGLLFARWGPELSIDAWIGWFSNLVRDHPQKFPQLRELYLRSSWTLCMELRQGVPFATAYKTVVSQANVAEALARYLPPDSKGKGGKGEVKGRFKTHQSEVDSDPRKRPGPYRPGTAVAEERANYGVSATGLPHKETQSVPFTQLRPVALLSFFDGIGVAAQALKSLSVEPALYFSFETDVACQRCCTSQHSSVEHQGDALAVDPSRLASTLKNRCSPDTVLLVCAAPPCHDFSAIRGASSPGVAGPEGAKFVSWSKWLQQFASVCTLQLVLVVENVLMQPDIQDLFDKELCCKSFVCDAASWSLVSRPRLWWVSNLSPPKANEPTPASVCGGLARWRKYNRFWQLLPASPVFPKQVASTCSTAVFHNEVVAGRVLFPCLTTPAPSPAGRPPPPKRRRSESPGTMARWKEGSQQYPPWQYRQTALVRIAGVDRPPDAATREWIQGLPSGYTAVCSEQERCTQLGNSWHLSVARFLLCVVLVQSQALSVSACAPGSWYPPVPDPTSELRFHPDGSRPLVRAASFWHRSSLTWDPREPGLPTLSGPTDDPFAHLDWAMGLDFLALFPVRLNPCLQWCYEAQPLFNGKLPAWRQAVCDDLSALVEELREEQETWFLSAPQHVRKVYSRGQDTLQVHLLTLTWLLDLLQFPGRRALVTELFWGFPLLGPLTPGTGWAPRSDYKYSRPLSPTEFKAANRAHVQEVVSSLKLGEHSETMFAEILEECQLGRVSGPFPASKLLLEDTSSCASRAFPVVQGGKVRRADDWLRSHHNATVWVSDSPAYCGVDTLASCLQFAPVRHHMLLSAVDHEGAYRGLPVRSPGECGVVLPVQKDRCLFVHNSLPFGSTGSVWSYLRVADVLSFLAVSLLFVPSAHFVDDFHQSESDDVAESGFQSFKLFHSTLGFRMKVAKEKRPSRSHTLLGVLWTIVQEGVWASPGPERVQKLVDALSECLQKGSCSGPLAAKLAGKLTFVCAWVFGKAGQALLKPLYRRQHSGRTGEAELPPALRVSFRLLVELLPALKPRFLPNVARSVSMRVARLYADAFITMHGQHRCANRWMDDATALQQLRTSTNGWGAIYIGPSGKRWSFRAQVPESVLRSCCSSRDYIYWLEAVAQLISLAVVAQDQFDCIVCFVDNTAAEHALNKGTSKNPSLCWLIGAFWVWVARQNLFVSFQRVSSQANLSDKVSRGDFSEAQQLGCQQLEPPFEAAWPPLLRLQQEPANLQAWDFQSVVDVLFVAPPHSEAHTWPGDAFAWKREAFREACSSADIVVGDSVIEMTAAYTASVGLVAATDVKTDRAQKSVASSPQQSPPSSPATPATGSPPEPDMWSQRLWKPLSAELMKEDGPQGVVAEVDVREETRPAAPPSRAHVAHQVVRSAAPWHWTRETVKMEMTMTMQMLFRLVVIVCTFVWRGSQFVRTRLDVGNASSAGTSHQILTCSLCCLTPETLHIRGATSMAEDLCKSLVVAAAVVENEAIERDRAGDVATALKKYEECQGLLARAIAAALPTHPEDHPKLVQHREEVLTRIQHLKSSSGPPAIPVEQQIRAVQLGMQVANDAGRAATAAGGMKQMAAVAAVGAVGGAVVLGSTLGCFVTVGAVGGAAAAQPSVDEREAALKELAAMLKLSTVEAVRRDLQKLQASYASELAAARGAGAPQGRGKETTETGSESTETEAKRAAWREKISKYLSGQDDATQAAMIQRESEVWEEEDKLPVTLLSGFLGAGKTTLLTHVLNNREGMRVAVLVNDMASVNIDADLVKDGVELQENKDKMIELHNGCICCTLREDLMESVKSLALEKRYEHLIIESTGISEPMPVATTFAAADAQGRPLLGGVARLDTLVTVVDCRNFLKDYCSSDKLVTREELGAEEGDERSIVNLLVDQVEFANVIILNKTDLVSAVELGRLKGIVRKLNPKARMLESQYGKVSPALLLNTHSFDMREASMAPGWAQELMGNHHKPETEEYGSSSFIYRADRPFDPERLASMLQTYSFPGVLRSKGYAWSFGNSENAIEWSSAGLTADLKPGPRWLVVTTPPDQWPAEAQKRYKNKPFGDRRTEIVFIGADMVESEVREALDACLLSQQEFQAGMAATRSDKIGDAARGVGSMALKGVDKAREIDREHDITGKMVHAGTKAVETACTINQQYGITDKVSKGMSAAVAKALANLKPIDSANTMSVHSTAGPQEKMQALVAGTWAGKNLRGWYQEFFGEGKDQSLPAVYRELGIPRIFLEEKMRQASLKKDVHKAERRLVYKTLNVQEGCSKEEVKKAYRKLSAKYYPDKKSVSKVPSEQAFKRLTHLYQKIKEDFTVEEVDFGDPDSVTRQETGCSSETSSNDGPSSSQDEAEASSESRLQLQEHYADLLEACRILPCNIVNLQAELHALLFAIPDLNSVGATLNVGRPLWIDLSAHDVEEKHHVTSKVASGFSLGLSKAAQGFEKLTAASSGRRPSQGGTGYASSA</sequence>
<dbReference type="SUPFAM" id="SSF90002">
    <property type="entry name" value="Hypothetical protein YjiA, C-terminal domain"/>
    <property type="match status" value="1"/>
</dbReference>
<dbReference type="Pfam" id="PF07683">
    <property type="entry name" value="CobW_C"/>
    <property type="match status" value="1"/>
</dbReference>
<dbReference type="GO" id="GO:0006310">
    <property type="term" value="P:DNA recombination"/>
    <property type="evidence" value="ECO:0007669"/>
    <property type="project" value="InterPro"/>
</dbReference>
<feature type="compositionally biased region" description="Basic and acidic residues" evidence="6">
    <location>
        <begin position="1113"/>
        <end position="1139"/>
    </location>
</feature>
<dbReference type="Gene3D" id="1.10.443.10">
    <property type="entry name" value="Intergrase catalytic core"/>
    <property type="match status" value="1"/>
</dbReference>
<evidence type="ECO:0000256" key="5">
    <source>
        <dbReference type="ARBA" id="ARBA00049117"/>
    </source>
</evidence>
<dbReference type="SMART" id="SM00833">
    <property type="entry name" value="CobW_C"/>
    <property type="match status" value="1"/>
</dbReference>
<protein>
    <submittedName>
        <fullName evidence="8">Putative metal chaperone YciC</fullName>
    </submittedName>
</protein>
<feature type="compositionally biased region" description="Polar residues" evidence="6">
    <location>
        <begin position="3348"/>
        <end position="3365"/>
    </location>
</feature>
<dbReference type="GO" id="GO:0016787">
    <property type="term" value="F:hydrolase activity"/>
    <property type="evidence" value="ECO:0007669"/>
    <property type="project" value="UniProtKB-KW"/>
</dbReference>
<keyword evidence="9" id="KW-1185">Reference proteome</keyword>
<feature type="compositionally biased region" description="Pro residues" evidence="6">
    <location>
        <begin position="2336"/>
        <end position="2353"/>
    </location>
</feature>
<dbReference type="InterPro" id="IPR036869">
    <property type="entry name" value="J_dom_sf"/>
</dbReference>
<dbReference type="InterPro" id="IPR001623">
    <property type="entry name" value="DnaJ_domain"/>
</dbReference>
<dbReference type="Pfam" id="PF02492">
    <property type="entry name" value="cobW"/>
    <property type="match status" value="1"/>
</dbReference>
<feature type="region of interest" description="Disordered" evidence="6">
    <location>
        <begin position="3468"/>
        <end position="3487"/>
    </location>
</feature>
<feature type="region of interest" description="Disordered" evidence="6">
    <location>
        <begin position="2677"/>
        <end position="2702"/>
    </location>
</feature>
<dbReference type="SUPFAM" id="SSF116846">
    <property type="entry name" value="MIT domain"/>
    <property type="match status" value="1"/>
</dbReference>
<keyword evidence="3" id="KW-0143">Chaperone</keyword>
<dbReference type="EMBL" id="LSRX01000128">
    <property type="protein sequence ID" value="OLQ07950.1"/>
    <property type="molecule type" value="Genomic_DNA"/>
</dbReference>
<feature type="region of interest" description="Disordered" evidence="6">
    <location>
        <begin position="2326"/>
        <end position="2357"/>
    </location>
</feature>
<feature type="domain" description="J" evidence="7">
    <location>
        <begin position="3278"/>
        <end position="3336"/>
    </location>
</feature>
<organism evidence="8 9">
    <name type="scientific">Symbiodinium microadriaticum</name>
    <name type="common">Dinoflagellate</name>
    <name type="synonym">Zooxanthella microadriatica</name>
    <dbReference type="NCBI Taxonomy" id="2951"/>
    <lineage>
        <taxon>Eukaryota</taxon>
        <taxon>Sar</taxon>
        <taxon>Alveolata</taxon>
        <taxon>Dinophyceae</taxon>
        <taxon>Suessiales</taxon>
        <taxon>Symbiodiniaceae</taxon>
        <taxon>Symbiodinium</taxon>
    </lineage>
</organism>
<reference evidence="8 9" key="1">
    <citation type="submission" date="2016-02" db="EMBL/GenBank/DDBJ databases">
        <title>Genome analysis of coral dinoflagellate symbionts highlights evolutionary adaptations to a symbiotic lifestyle.</title>
        <authorList>
            <person name="Aranda M."/>
            <person name="Li Y."/>
            <person name="Liew Y.J."/>
            <person name="Baumgarten S."/>
            <person name="Simakov O."/>
            <person name="Wilson M."/>
            <person name="Piel J."/>
            <person name="Ashoor H."/>
            <person name="Bougouffa S."/>
            <person name="Bajic V.B."/>
            <person name="Ryu T."/>
            <person name="Ravasi T."/>
            <person name="Bayer T."/>
            <person name="Micklem G."/>
            <person name="Kim H."/>
            <person name="Bhak J."/>
            <person name="Lajeunesse T.C."/>
            <person name="Voolstra C.R."/>
        </authorList>
    </citation>
    <scope>NUCLEOTIDE SEQUENCE [LARGE SCALE GENOMIC DNA]</scope>
    <source>
        <strain evidence="8 9">CCMP2467</strain>
    </source>
</reference>
<dbReference type="Pfam" id="PF00226">
    <property type="entry name" value="DnaJ"/>
    <property type="match status" value="1"/>
</dbReference>
<evidence type="ECO:0000256" key="6">
    <source>
        <dbReference type="SAM" id="MobiDB-lite"/>
    </source>
</evidence>
<proteinExistence type="inferred from homology"/>
<dbReference type="PROSITE" id="PS50076">
    <property type="entry name" value="DNAJ_2"/>
    <property type="match status" value="1"/>
</dbReference>
<dbReference type="InterPro" id="IPR013762">
    <property type="entry name" value="Integrase-like_cat_sf"/>
</dbReference>
<feature type="region of interest" description="Disordered" evidence="6">
    <location>
        <begin position="1110"/>
        <end position="1149"/>
    </location>
</feature>
<dbReference type="PANTHER" id="PTHR43603:SF1">
    <property type="entry name" value="ZINC-REGULATED GTPASE METALLOPROTEIN ACTIVATOR 1"/>
    <property type="match status" value="1"/>
</dbReference>
<dbReference type="PRINTS" id="PR00625">
    <property type="entry name" value="JDOMAIN"/>
</dbReference>
<dbReference type="SUPFAM" id="SSF46565">
    <property type="entry name" value="Chaperone J-domain"/>
    <property type="match status" value="1"/>
</dbReference>
<evidence type="ECO:0000256" key="1">
    <source>
        <dbReference type="ARBA" id="ARBA00022741"/>
    </source>
</evidence>
<dbReference type="GO" id="GO:0003677">
    <property type="term" value="F:DNA binding"/>
    <property type="evidence" value="ECO:0007669"/>
    <property type="project" value="InterPro"/>
</dbReference>
<dbReference type="CDD" id="cd06257">
    <property type="entry name" value="DnaJ"/>
    <property type="match status" value="1"/>
</dbReference>
<comment type="catalytic activity">
    <reaction evidence="5">
        <text>GTP + H2O = GDP + phosphate + H(+)</text>
        <dbReference type="Rhea" id="RHEA:19669"/>
        <dbReference type="ChEBI" id="CHEBI:15377"/>
        <dbReference type="ChEBI" id="CHEBI:15378"/>
        <dbReference type="ChEBI" id="CHEBI:37565"/>
        <dbReference type="ChEBI" id="CHEBI:43474"/>
        <dbReference type="ChEBI" id="CHEBI:58189"/>
    </reaction>
    <physiologicalReaction direction="left-to-right" evidence="5">
        <dbReference type="Rhea" id="RHEA:19670"/>
    </physiologicalReaction>
</comment>
<dbReference type="InterPro" id="IPR011629">
    <property type="entry name" value="CobW-like_C"/>
</dbReference>
<dbReference type="Gene3D" id="3.30.1220.10">
    <property type="entry name" value="CobW-like, C-terminal domain"/>
    <property type="match status" value="1"/>
</dbReference>
<dbReference type="SMART" id="SM00271">
    <property type="entry name" value="DnaJ"/>
    <property type="match status" value="1"/>
</dbReference>
<evidence type="ECO:0000256" key="3">
    <source>
        <dbReference type="ARBA" id="ARBA00023186"/>
    </source>
</evidence>
<keyword evidence="2" id="KW-0378">Hydrolase</keyword>
<gene>
    <name evidence="8" type="primary">yciC</name>
    <name evidence="8" type="ORF">AK812_SmicGene8573</name>
</gene>
<dbReference type="SUPFAM" id="SSF53335">
    <property type="entry name" value="S-adenosyl-L-methionine-dependent methyltransferases"/>
    <property type="match status" value="1"/>
</dbReference>
<keyword evidence="1" id="KW-0547">Nucleotide-binding</keyword>
<feature type="compositionally biased region" description="Low complexity" evidence="6">
    <location>
        <begin position="150"/>
        <end position="168"/>
    </location>
</feature>
<dbReference type="InterPro" id="IPR029063">
    <property type="entry name" value="SAM-dependent_MTases_sf"/>
</dbReference>
<feature type="region of interest" description="Disordered" evidence="6">
    <location>
        <begin position="1415"/>
        <end position="1446"/>
    </location>
</feature>
<dbReference type="InterPro" id="IPR051927">
    <property type="entry name" value="Zn_Chap_cDPG_Synth"/>
</dbReference>